<dbReference type="Proteomes" id="UP000315816">
    <property type="component" value="Unassembled WGS sequence"/>
</dbReference>
<dbReference type="Pfam" id="PF02653">
    <property type="entry name" value="BPD_transp_2"/>
    <property type="match status" value="1"/>
</dbReference>
<comment type="subcellular location">
    <subcellularLocation>
        <location evidence="1">Cell membrane</location>
        <topology evidence="1">Multi-pass membrane protein</topology>
    </subcellularLocation>
</comment>
<organism evidence="7 8">
    <name type="scientific">Aliiroseovarius halocynthiae</name>
    <dbReference type="NCBI Taxonomy" id="985055"/>
    <lineage>
        <taxon>Bacteria</taxon>
        <taxon>Pseudomonadati</taxon>
        <taxon>Pseudomonadota</taxon>
        <taxon>Alphaproteobacteria</taxon>
        <taxon>Rhodobacterales</taxon>
        <taxon>Paracoccaceae</taxon>
        <taxon>Aliiroseovarius</taxon>
    </lineage>
</organism>
<protein>
    <submittedName>
        <fullName evidence="7">ABC transporter permease</fullName>
    </submittedName>
</protein>
<keyword evidence="2" id="KW-1003">Cell membrane</keyword>
<accession>A0A545SNC5</accession>
<evidence type="ECO:0000256" key="2">
    <source>
        <dbReference type="ARBA" id="ARBA00022475"/>
    </source>
</evidence>
<dbReference type="EMBL" id="VICH01000010">
    <property type="protein sequence ID" value="TQV66461.1"/>
    <property type="molecule type" value="Genomic_DNA"/>
</dbReference>
<name>A0A545SNC5_9RHOB</name>
<comment type="caution">
    <text evidence="7">The sequence shown here is derived from an EMBL/GenBank/DDBJ whole genome shotgun (WGS) entry which is preliminary data.</text>
</comment>
<dbReference type="OrthoDB" id="6384190at2"/>
<evidence type="ECO:0000256" key="6">
    <source>
        <dbReference type="SAM" id="Phobius"/>
    </source>
</evidence>
<evidence type="ECO:0000313" key="7">
    <source>
        <dbReference type="EMBL" id="TQV66461.1"/>
    </source>
</evidence>
<sequence length="335" mass="35202">MAMISKIAARVPNGGLIAFFVVMTLFFCFFARNFATATNVENILVGYSFIAIVALGQMFPIMARGIDLSIGSILALAGMVVFDAILIFELPGWIAIILAIAAATLAGTLNGLFIVILSLQPFVATLATLAGYRGLVYAISGRQLYPELATTPLRDPSLAWFNEYYDVGAWFGLDAFITTPWIPASFLVLLVVMVFLYVLLAKTPYGTALKATGGNKEAARLAGLRVRMIEVSAYAMSGFLAGIAAVLLVARLTTSTEALGIGMELTAIAAAVIGGTRLLGGQGNVLGPVLGAFFLGVVLIGLTLMGISQFVQQMLTGAILLAAVGYDAIRRGAGQ</sequence>
<feature type="transmembrane region" description="Helical" evidence="6">
    <location>
        <begin position="44"/>
        <end position="63"/>
    </location>
</feature>
<evidence type="ECO:0000256" key="3">
    <source>
        <dbReference type="ARBA" id="ARBA00022692"/>
    </source>
</evidence>
<dbReference type="GO" id="GO:0022857">
    <property type="term" value="F:transmembrane transporter activity"/>
    <property type="evidence" value="ECO:0007669"/>
    <property type="project" value="InterPro"/>
</dbReference>
<evidence type="ECO:0000313" key="8">
    <source>
        <dbReference type="Proteomes" id="UP000315816"/>
    </source>
</evidence>
<evidence type="ECO:0000256" key="1">
    <source>
        <dbReference type="ARBA" id="ARBA00004651"/>
    </source>
</evidence>
<keyword evidence="8" id="KW-1185">Reference proteome</keyword>
<dbReference type="GO" id="GO:0005886">
    <property type="term" value="C:plasma membrane"/>
    <property type="evidence" value="ECO:0007669"/>
    <property type="project" value="UniProtKB-SubCell"/>
</dbReference>
<proteinExistence type="predicted"/>
<feature type="transmembrane region" description="Helical" evidence="6">
    <location>
        <begin position="12"/>
        <end position="32"/>
    </location>
</feature>
<keyword evidence="3 6" id="KW-0812">Transmembrane</keyword>
<keyword evidence="4 6" id="KW-1133">Transmembrane helix</keyword>
<dbReference type="PANTHER" id="PTHR32196">
    <property type="entry name" value="ABC TRANSPORTER PERMEASE PROTEIN YPHD-RELATED-RELATED"/>
    <property type="match status" value="1"/>
</dbReference>
<evidence type="ECO:0000256" key="5">
    <source>
        <dbReference type="ARBA" id="ARBA00023136"/>
    </source>
</evidence>
<evidence type="ECO:0000256" key="4">
    <source>
        <dbReference type="ARBA" id="ARBA00022989"/>
    </source>
</evidence>
<dbReference type="AlphaFoldDB" id="A0A545SNC5"/>
<feature type="transmembrane region" description="Helical" evidence="6">
    <location>
        <begin position="285"/>
        <end position="304"/>
    </location>
</feature>
<feature type="transmembrane region" description="Helical" evidence="6">
    <location>
        <begin position="231"/>
        <end position="252"/>
    </location>
</feature>
<reference evidence="7 8" key="1">
    <citation type="submission" date="2019-06" db="EMBL/GenBank/DDBJ databases">
        <title>A novel species of marine bacteria.</title>
        <authorList>
            <person name="Wang Y."/>
        </authorList>
    </citation>
    <scope>NUCLEOTIDE SEQUENCE [LARGE SCALE GENOMIC DNA]</scope>
    <source>
        <strain evidence="7 8">MA1-10</strain>
    </source>
</reference>
<dbReference type="InterPro" id="IPR001851">
    <property type="entry name" value="ABC_transp_permease"/>
</dbReference>
<keyword evidence="5 6" id="KW-0472">Membrane</keyword>
<feature type="transmembrane region" description="Helical" evidence="6">
    <location>
        <begin position="181"/>
        <end position="200"/>
    </location>
</feature>
<feature type="transmembrane region" description="Helical" evidence="6">
    <location>
        <begin position="258"/>
        <end position="278"/>
    </location>
</feature>
<gene>
    <name evidence="7" type="ORF">FIL88_13995</name>
</gene>
<dbReference type="CDD" id="cd06579">
    <property type="entry name" value="TM_PBP1_transp_AraH_like"/>
    <property type="match status" value="1"/>
</dbReference>